<feature type="compositionally biased region" description="Basic residues" evidence="1">
    <location>
        <begin position="90"/>
        <end position="111"/>
    </location>
</feature>
<accession>A0A5D3YAP8</accession>
<dbReference type="AlphaFoldDB" id="A0A5D3YAP8"/>
<proteinExistence type="predicted"/>
<organism evidence="2 3">
    <name type="scientific">Nitrosomonas communis</name>
    <dbReference type="NCBI Taxonomy" id="44574"/>
    <lineage>
        <taxon>Bacteria</taxon>
        <taxon>Pseudomonadati</taxon>
        <taxon>Pseudomonadota</taxon>
        <taxon>Betaproteobacteria</taxon>
        <taxon>Nitrosomonadales</taxon>
        <taxon>Nitrosomonadaceae</taxon>
        <taxon>Nitrosomonas</taxon>
    </lineage>
</organism>
<gene>
    <name evidence="2" type="ORF">BCL69_107117</name>
</gene>
<feature type="region of interest" description="Disordered" evidence="1">
    <location>
        <begin position="80"/>
        <end position="111"/>
    </location>
</feature>
<dbReference type="Proteomes" id="UP000324176">
    <property type="component" value="Unassembled WGS sequence"/>
</dbReference>
<evidence type="ECO:0000313" key="2">
    <source>
        <dbReference type="EMBL" id="TYP78560.1"/>
    </source>
</evidence>
<evidence type="ECO:0000313" key="3">
    <source>
        <dbReference type="Proteomes" id="UP000324176"/>
    </source>
</evidence>
<reference evidence="2 3" key="1">
    <citation type="submission" date="2019-07" db="EMBL/GenBank/DDBJ databases">
        <title>Active sludge and wastewater microbial communities from Klosterneuburg, Austria.</title>
        <authorList>
            <person name="Wagner M."/>
        </authorList>
    </citation>
    <scope>NUCLEOTIDE SEQUENCE [LARGE SCALE GENOMIC DNA]</scope>
    <source>
        <strain evidence="2 3">Nm2</strain>
    </source>
</reference>
<dbReference type="PROSITE" id="PS51257">
    <property type="entry name" value="PROKAR_LIPOPROTEIN"/>
    <property type="match status" value="1"/>
</dbReference>
<sequence length="111" mass="12663">MNAKKFISFLVVIFIFLLSGCVTPSYYGGTGYSRAAGYYPGAGYYGGPRYYGGVSFGYRYRPSIYLNQKHFRGHRHIHGGHRHFDNAHRGGGHRGHSHRHWKGHHRGGHHH</sequence>
<dbReference type="EMBL" id="VNHT01000071">
    <property type="protein sequence ID" value="TYP78560.1"/>
    <property type="molecule type" value="Genomic_DNA"/>
</dbReference>
<protein>
    <recommendedName>
        <fullName evidence="4">Lipoprotein</fullName>
    </recommendedName>
</protein>
<name>A0A5D3YAP8_9PROT</name>
<evidence type="ECO:0008006" key="4">
    <source>
        <dbReference type="Google" id="ProtNLM"/>
    </source>
</evidence>
<comment type="caution">
    <text evidence="2">The sequence shown here is derived from an EMBL/GenBank/DDBJ whole genome shotgun (WGS) entry which is preliminary data.</text>
</comment>
<evidence type="ECO:0000256" key="1">
    <source>
        <dbReference type="SAM" id="MobiDB-lite"/>
    </source>
</evidence>